<evidence type="ECO:0000259" key="11">
    <source>
        <dbReference type="PROSITE" id="PS50011"/>
    </source>
</evidence>
<dbReference type="SMART" id="SM00054">
    <property type="entry name" value="EFh"/>
    <property type="match status" value="4"/>
</dbReference>
<comment type="similarity">
    <text evidence="9">Belongs to the protein kinase superfamily. Ser/Thr protein kinase family. CDPK subfamily.</text>
</comment>
<feature type="domain" description="EF-hand" evidence="12">
    <location>
        <begin position="385"/>
        <end position="420"/>
    </location>
</feature>
<accession>A0A7S0FJV3</accession>
<evidence type="ECO:0000256" key="7">
    <source>
        <dbReference type="ARBA" id="ARBA00022837"/>
    </source>
</evidence>
<evidence type="ECO:0000256" key="6">
    <source>
        <dbReference type="ARBA" id="ARBA00022777"/>
    </source>
</evidence>
<dbReference type="PANTHER" id="PTHR24349">
    <property type="entry name" value="SERINE/THREONINE-PROTEIN KINASE"/>
    <property type="match status" value="1"/>
</dbReference>
<evidence type="ECO:0000256" key="8">
    <source>
        <dbReference type="ARBA" id="ARBA00022840"/>
    </source>
</evidence>
<keyword evidence="7" id="KW-0106">Calcium</keyword>
<comment type="cofactor">
    <cofactor evidence="1">
        <name>Mg(2+)</name>
        <dbReference type="ChEBI" id="CHEBI:18420"/>
    </cofactor>
</comment>
<feature type="domain" description="Protein kinase" evidence="11">
    <location>
        <begin position="81"/>
        <end position="337"/>
    </location>
</feature>
<dbReference type="InterPro" id="IPR011009">
    <property type="entry name" value="Kinase-like_dom_sf"/>
</dbReference>
<dbReference type="SMART" id="SM00220">
    <property type="entry name" value="S_TKc"/>
    <property type="match status" value="1"/>
</dbReference>
<reference evidence="13" key="1">
    <citation type="submission" date="2021-01" db="EMBL/GenBank/DDBJ databases">
        <authorList>
            <person name="Corre E."/>
            <person name="Pelletier E."/>
            <person name="Niang G."/>
            <person name="Scheremetjew M."/>
            <person name="Finn R."/>
            <person name="Kale V."/>
            <person name="Holt S."/>
            <person name="Cochrane G."/>
            <person name="Meng A."/>
            <person name="Brown T."/>
            <person name="Cohen L."/>
        </authorList>
    </citation>
    <scope>NUCLEOTIDE SEQUENCE</scope>
    <source>
        <strain evidence="13">Pbaha01</strain>
    </source>
</reference>
<dbReference type="PROSITE" id="PS50222">
    <property type="entry name" value="EF_HAND_2"/>
    <property type="match status" value="2"/>
</dbReference>
<dbReference type="SUPFAM" id="SSF47473">
    <property type="entry name" value="EF-hand"/>
    <property type="match status" value="1"/>
</dbReference>
<feature type="region of interest" description="Disordered" evidence="10">
    <location>
        <begin position="1"/>
        <end position="30"/>
    </location>
</feature>
<dbReference type="PROSITE" id="PS50011">
    <property type="entry name" value="PROTEIN_KINASE_DOM"/>
    <property type="match status" value="1"/>
</dbReference>
<dbReference type="GO" id="GO:0005524">
    <property type="term" value="F:ATP binding"/>
    <property type="evidence" value="ECO:0007669"/>
    <property type="project" value="UniProtKB-KW"/>
</dbReference>
<keyword evidence="3" id="KW-0723">Serine/threonine-protein kinase</keyword>
<proteinExistence type="inferred from homology"/>
<dbReference type="CDD" id="cd00051">
    <property type="entry name" value="EFh"/>
    <property type="match status" value="1"/>
</dbReference>
<gene>
    <name evidence="13" type="ORF">PBAH0796_LOCUS16767</name>
</gene>
<dbReference type="GO" id="GO:0004674">
    <property type="term" value="F:protein serine/threonine kinase activity"/>
    <property type="evidence" value="ECO:0007669"/>
    <property type="project" value="UniProtKB-KW"/>
</dbReference>
<dbReference type="Gene3D" id="1.10.510.10">
    <property type="entry name" value="Transferase(Phosphotransferase) domain 1"/>
    <property type="match status" value="1"/>
</dbReference>
<dbReference type="Pfam" id="PF13499">
    <property type="entry name" value="EF-hand_7"/>
    <property type="match status" value="2"/>
</dbReference>
<evidence type="ECO:0000256" key="3">
    <source>
        <dbReference type="ARBA" id="ARBA00022527"/>
    </source>
</evidence>
<dbReference type="AlphaFoldDB" id="A0A7S0FJV3"/>
<evidence type="ECO:0000313" key="13">
    <source>
        <dbReference type="EMBL" id="CAD8364241.1"/>
    </source>
</evidence>
<evidence type="ECO:0008006" key="14">
    <source>
        <dbReference type="Google" id="ProtNLM"/>
    </source>
</evidence>
<dbReference type="InterPro" id="IPR018247">
    <property type="entry name" value="EF_Hand_1_Ca_BS"/>
</dbReference>
<dbReference type="Gene3D" id="1.10.238.10">
    <property type="entry name" value="EF-hand"/>
    <property type="match status" value="2"/>
</dbReference>
<feature type="domain" description="EF-hand" evidence="12">
    <location>
        <begin position="489"/>
        <end position="524"/>
    </location>
</feature>
<name>A0A7S0FJV3_9DINO</name>
<dbReference type="SUPFAM" id="SSF56112">
    <property type="entry name" value="Protein kinase-like (PK-like)"/>
    <property type="match status" value="1"/>
</dbReference>
<evidence type="ECO:0000256" key="9">
    <source>
        <dbReference type="ARBA" id="ARBA00024334"/>
    </source>
</evidence>
<dbReference type="GO" id="GO:0005509">
    <property type="term" value="F:calcium ion binding"/>
    <property type="evidence" value="ECO:0007669"/>
    <property type="project" value="InterPro"/>
</dbReference>
<organism evidence="13">
    <name type="scientific">Pyrodinium bahamense</name>
    <dbReference type="NCBI Taxonomy" id="73915"/>
    <lineage>
        <taxon>Eukaryota</taxon>
        <taxon>Sar</taxon>
        <taxon>Alveolata</taxon>
        <taxon>Dinophyceae</taxon>
        <taxon>Gonyaulacales</taxon>
        <taxon>Pyrocystaceae</taxon>
        <taxon>Pyrodinium</taxon>
    </lineage>
</organism>
<protein>
    <recommendedName>
        <fullName evidence="14">Non-specific serine/threonine protein kinase</fullName>
    </recommendedName>
</protein>
<evidence type="ECO:0000256" key="10">
    <source>
        <dbReference type="SAM" id="MobiDB-lite"/>
    </source>
</evidence>
<dbReference type="FunFam" id="1.10.238.10:FF:000001">
    <property type="entry name" value="Calmodulin 1"/>
    <property type="match status" value="1"/>
</dbReference>
<dbReference type="InterPro" id="IPR000719">
    <property type="entry name" value="Prot_kinase_dom"/>
</dbReference>
<dbReference type="Gene3D" id="3.30.200.20">
    <property type="entry name" value="Phosphorylase Kinase, domain 1"/>
    <property type="match status" value="1"/>
</dbReference>
<dbReference type="InterPro" id="IPR050205">
    <property type="entry name" value="CDPK_Ser/Thr_kinases"/>
</dbReference>
<comment type="subunit">
    <text evidence="2">Monomer.</text>
</comment>
<evidence type="ECO:0000256" key="1">
    <source>
        <dbReference type="ARBA" id="ARBA00001946"/>
    </source>
</evidence>
<evidence type="ECO:0000256" key="4">
    <source>
        <dbReference type="ARBA" id="ARBA00022679"/>
    </source>
</evidence>
<dbReference type="PROSITE" id="PS00108">
    <property type="entry name" value="PROTEIN_KINASE_ST"/>
    <property type="match status" value="1"/>
</dbReference>
<keyword evidence="4" id="KW-0808">Transferase</keyword>
<dbReference type="InterPro" id="IPR002048">
    <property type="entry name" value="EF_hand_dom"/>
</dbReference>
<evidence type="ECO:0000256" key="5">
    <source>
        <dbReference type="ARBA" id="ARBA00022741"/>
    </source>
</evidence>
<evidence type="ECO:0000256" key="2">
    <source>
        <dbReference type="ARBA" id="ARBA00011245"/>
    </source>
</evidence>
<evidence type="ECO:0000259" key="12">
    <source>
        <dbReference type="PROSITE" id="PS50222"/>
    </source>
</evidence>
<dbReference type="CDD" id="cd05117">
    <property type="entry name" value="STKc_CAMK"/>
    <property type="match status" value="1"/>
</dbReference>
<keyword evidence="5" id="KW-0547">Nucleotide-binding</keyword>
<dbReference type="FunFam" id="1.10.510.10:FF:000571">
    <property type="entry name" value="Maternal embryonic leucine zipper kinase"/>
    <property type="match status" value="1"/>
</dbReference>
<dbReference type="Pfam" id="PF00069">
    <property type="entry name" value="Pkinase"/>
    <property type="match status" value="1"/>
</dbReference>
<dbReference type="PROSITE" id="PS00018">
    <property type="entry name" value="EF_HAND_1"/>
    <property type="match status" value="1"/>
</dbReference>
<sequence>MAQGHGVTWIGSTHHCSRRGPGTGKAATMGQCSNRVSDGAEEFAPHAVSLEKAKSLSSNAAVTAARYHYSQGGKILADDYTVEGTVLGQGLCGDVVLAYGKIDNRRYALKTIRKTQVASSKLQQLTAEVEIYLSLDHPNICRLHDVYETEADICLLTECCEGGELYFRLQRRGVYTDADAAEAARQMLRAVGYLHSHRVVHRDLKLENFLYESEESSSQLKLIDFGFAYQWNPSTLMKAPCGSISYVSPDVLSGQGYTNKCDLWSLGVIVFILLVGYMPFSGSEEQQIACIQAGRYTKKQEPWSKVSNVAQTFVKSLLTVDPEKRLSAEQALEHPFIKDSNRRPASKGSNTGVDDDIVDALRSFKEATQFRRACLSVMAWSLTNEERAQVRDAFIEIDKSRQGTITMGELKQVLGQKFEVTDEQIKPIFEALDTSHNEEIHYSEFLAAMVSTRIAMHDDLLSATFRRFDIDNSGFITQDNMRTVLGESFDGAEVEELMKEADVSNDGKISYEEFIEYMKNGGAKDAHAMAADKLIEAQITRSEASETDVLAAHRPQGFLGLKAFSGSRQVCPSIPAQASGLESTSNGAAVATHAKSKACILL</sequence>
<keyword evidence="8" id="KW-0067">ATP-binding</keyword>
<keyword evidence="6" id="KW-0418">Kinase</keyword>
<dbReference type="InterPro" id="IPR011992">
    <property type="entry name" value="EF-hand-dom_pair"/>
</dbReference>
<dbReference type="EMBL" id="HBEG01027631">
    <property type="protein sequence ID" value="CAD8364241.1"/>
    <property type="molecule type" value="Transcribed_RNA"/>
</dbReference>
<dbReference type="InterPro" id="IPR008271">
    <property type="entry name" value="Ser/Thr_kinase_AS"/>
</dbReference>